<dbReference type="Gene3D" id="1.10.10.1260">
    <property type="entry name" value="Envelope glycoprotein gp160, DUF2291, helical domain"/>
    <property type="match status" value="1"/>
</dbReference>
<accession>A0A9X3J5X3</accession>
<dbReference type="InterPro" id="IPR036215">
    <property type="entry name" value="TM0957-like_sf"/>
</dbReference>
<dbReference type="SUPFAM" id="SSF141318">
    <property type="entry name" value="TM0957-like"/>
    <property type="match status" value="1"/>
</dbReference>
<reference evidence="2" key="1">
    <citation type="submission" date="2022-11" db="EMBL/GenBank/DDBJ databases">
        <title>Marilongibacter aestuarii gen. nov., sp. nov., isolated from tidal flat sediment.</title>
        <authorList>
            <person name="Jiayan W."/>
        </authorList>
    </citation>
    <scope>NUCLEOTIDE SEQUENCE</scope>
    <source>
        <strain evidence="2">Z1-6</strain>
    </source>
</reference>
<keyword evidence="1" id="KW-1133">Transmembrane helix</keyword>
<dbReference type="Proteomes" id="UP001145087">
    <property type="component" value="Unassembled WGS sequence"/>
</dbReference>
<proteinExistence type="predicted"/>
<dbReference type="AlphaFoldDB" id="A0A9X3J5X3"/>
<evidence type="ECO:0000256" key="1">
    <source>
        <dbReference type="SAM" id="Phobius"/>
    </source>
</evidence>
<dbReference type="Gene3D" id="2.40.50.420">
    <property type="entry name" value="Envelope glycoprotein gp160, DUF2291, alpha/beta domain"/>
    <property type="match status" value="1"/>
</dbReference>
<organism evidence="2 3">
    <name type="scientific">Draconibacterium aestuarii</name>
    <dbReference type="NCBI Taxonomy" id="2998507"/>
    <lineage>
        <taxon>Bacteria</taxon>
        <taxon>Pseudomonadati</taxon>
        <taxon>Bacteroidota</taxon>
        <taxon>Bacteroidia</taxon>
        <taxon>Marinilabiliales</taxon>
        <taxon>Prolixibacteraceae</taxon>
        <taxon>Draconibacterium</taxon>
    </lineage>
</organism>
<keyword evidence="3" id="KW-1185">Reference proteome</keyword>
<evidence type="ECO:0000313" key="2">
    <source>
        <dbReference type="EMBL" id="MCY1721994.1"/>
    </source>
</evidence>
<gene>
    <name evidence="2" type="ORF">OU798_16690</name>
</gene>
<name>A0A9X3J5X3_9BACT</name>
<comment type="caution">
    <text evidence="2">The sequence shown here is derived from an EMBL/GenBank/DDBJ whole genome shotgun (WGS) entry which is preliminary data.</text>
</comment>
<protein>
    <submittedName>
        <fullName evidence="2">DUF2291 family protein</fullName>
    </submittedName>
</protein>
<keyword evidence="1" id="KW-0472">Membrane</keyword>
<dbReference type="InterPro" id="IPR014582">
    <property type="entry name" value="UCP033535_lipo"/>
</dbReference>
<dbReference type="RefSeq" id="WP_343334324.1">
    <property type="nucleotide sequence ID" value="NZ_JAPOHD010000030.1"/>
</dbReference>
<dbReference type="EMBL" id="JAPOHD010000030">
    <property type="protein sequence ID" value="MCY1721994.1"/>
    <property type="molecule type" value="Genomic_DNA"/>
</dbReference>
<dbReference type="Pfam" id="PF10054">
    <property type="entry name" value="DUF2291"/>
    <property type="match status" value="1"/>
</dbReference>
<feature type="transmembrane region" description="Helical" evidence="1">
    <location>
        <begin position="6"/>
        <end position="22"/>
    </location>
</feature>
<keyword evidence="1" id="KW-0812">Transmembrane</keyword>
<evidence type="ECO:0000313" key="3">
    <source>
        <dbReference type="Proteomes" id="UP001145087"/>
    </source>
</evidence>
<sequence>MNKTIKYIVGIVVLILVLYFSFDIQKLDAYKAAHSQVQFDASEFAQNFWETQLPECINDAPEINAVTKQMELNPEIVFQNHAHKLGISKTHYLFVKGSGTIESVEDEFLLVRTGENTNIQIATDFIFGNAVRDGSGKVDINKFVNMTDFNNVSVALNKLAKEKVVSRLQKSAKAGMTIEFAGAAEINEKNSDVTTLRIIPVNAKLSDE</sequence>